<dbReference type="Gene3D" id="2.30.30.100">
    <property type="match status" value="1"/>
</dbReference>
<name>A0A6H1U445_9CYAN</name>
<feature type="domain" description="Hfq-related" evidence="1">
    <location>
        <begin position="9"/>
        <end position="69"/>
    </location>
</feature>
<reference evidence="2 3" key="1">
    <citation type="submission" date="2020-04" db="EMBL/GenBank/DDBJ databases">
        <authorList>
            <person name="Basu S."/>
            <person name="Maruthanayagam V."/>
            <person name="Chakraborty S."/>
            <person name="Pramanik A."/>
            <person name="Mukherjee J."/>
            <person name="Brink B."/>
        </authorList>
    </citation>
    <scope>NUCLEOTIDE SEQUENCE [LARGE SCALE GENOMIC DNA]</scope>
    <source>
        <strain evidence="2 3">AP17</strain>
    </source>
</reference>
<evidence type="ECO:0000313" key="2">
    <source>
        <dbReference type="EMBL" id="QIZ73614.1"/>
    </source>
</evidence>
<dbReference type="AlphaFoldDB" id="A0A6H1U445"/>
<dbReference type="SUPFAM" id="SSF50182">
    <property type="entry name" value="Sm-like ribonucleoproteins"/>
    <property type="match status" value="1"/>
</dbReference>
<keyword evidence="3" id="KW-1185">Reference proteome</keyword>
<dbReference type="InterPro" id="IPR053840">
    <property type="entry name" value="Hfq_1"/>
</dbReference>
<dbReference type="KEGG" id="oxy:HCG48_05370"/>
<organism evidence="2 3">
    <name type="scientific">Oxynema aestuarii AP17</name>
    <dbReference type="NCBI Taxonomy" id="2064643"/>
    <lineage>
        <taxon>Bacteria</taxon>
        <taxon>Bacillati</taxon>
        <taxon>Cyanobacteriota</taxon>
        <taxon>Cyanophyceae</taxon>
        <taxon>Oscillatoriophycideae</taxon>
        <taxon>Oscillatoriales</taxon>
        <taxon>Oscillatoriaceae</taxon>
        <taxon>Oxynema</taxon>
        <taxon>Oxynema aestuarii</taxon>
    </lineage>
</organism>
<evidence type="ECO:0000313" key="3">
    <source>
        <dbReference type="Proteomes" id="UP000500857"/>
    </source>
</evidence>
<sequence>MMPDLDTNLPSIRQIQSLIKEKKEVELKVVTGDLIAGKIFWQDSECLSVLDHYDRQTVIWKHAIVFIQPKA</sequence>
<evidence type="ECO:0000259" key="1">
    <source>
        <dbReference type="Pfam" id="PF21979"/>
    </source>
</evidence>
<dbReference type="Pfam" id="PF21979">
    <property type="entry name" value="Hfq_1"/>
    <property type="match status" value="1"/>
</dbReference>
<protein>
    <submittedName>
        <fullName evidence="2">RNA-binding protein hfq</fullName>
    </submittedName>
</protein>
<dbReference type="InterPro" id="IPR010920">
    <property type="entry name" value="LSM_dom_sf"/>
</dbReference>
<dbReference type="NCBIfam" id="NF047718">
    <property type="entry name" value="Hfq_rel_Cyano"/>
    <property type="match status" value="1"/>
</dbReference>
<dbReference type="Proteomes" id="UP000500857">
    <property type="component" value="Chromosome"/>
</dbReference>
<dbReference type="EMBL" id="CP051167">
    <property type="protein sequence ID" value="QIZ73614.1"/>
    <property type="molecule type" value="Genomic_DNA"/>
</dbReference>
<gene>
    <name evidence="2" type="ORF">HCG48_05370</name>
</gene>
<accession>A0A6H1U445</accession>
<proteinExistence type="predicted"/>